<feature type="transmembrane region" description="Helical" evidence="1">
    <location>
        <begin position="6"/>
        <end position="27"/>
    </location>
</feature>
<evidence type="ECO:0000256" key="1">
    <source>
        <dbReference type="SAM" id="Phobius"/>
    </source>
</evidence>
<accession>A0A139R3D5</accession>
<feature type="transmembrane region" description="Helical" evidence="1">
    <location>
        <begin position="150"/>
        <end position="172"/>
    </location>
</feature>
<keyword evidence="1" id="KW-0472">Membrane</keyword>
<feature type="transmembrane region" description="Helical" evidence="1">
    <location>
        <begin position="115"/>
        <end position="138"/>
    </location>
</feature>
<sequence length="224" mass="24797">MSNLFAVFGLGLAGIDPVGLFVLMAAMTAGLSRQKAIQFGLFVLLGTVFLGVSVSLLVGTSLSRLSGYVNNLSNNTWIVIDFALVLGLGGLGLYRLLVKSKKSNREDSQKTFKSIYVAAIFMIFTALTDATFLAVLALSAREDSIILSTIYTFLWTLISQSPLFFLVGAVVFNKHKNVIPKFTTFYDRYRLQFQKALSYFLIILAFIFVVDLYVYFTSGIWLIG</sequence>
<dbReference type="EMBL" id="LQXV01000164">
    <property type="protein sequence ID" value="KXU09196.1"/>
    <property type="molecule type" value="Genomic_DNA"/>
</dbReference>
<comment type="caution">
    <text evidence="3">The sequence shown here is derived from an EMBL/GenBank/DDBJ whole genome shotgun (WGS) entry which is preliminary data.</text>
</comment>
<dbReference type="Proteomes" id="UP000070198">
    <property type="component" value="Unassembled WGS sequence"/>
</dbReference>
<dbReference type="RefSeq" id="WP_061458906.1">
    <property type="nucleotide sequence ID" value="NZ_KQ968748.1"/>
</dbReference>
<dbReference type="Proteomes" id="UP000071927">
    <property type="component" value="Unassembled WGS sequence"/>
</dbReference>
<keyword evidence="1" id="KW-0812">Transmembrane</keyword>
<feature type="transmembrane region" description="Helical" evidence="1">
    <location>
        <begin position="196"/>
        <end position="216"/>
    </location>
</feature>
<dbReference type="EMBL" id="LQOF01000302">
    <property type="protein sequence ID" value="KXT67242.1"/>
    <property type="molecule type" value="Genomic_DNA"/>
</dbReference>
<name>A0A139R3D5_9STRE</name>
<organism evidence="3 5">
    <name type="scientific">Streptococcus gallolyticus</name>
    <dbReference type="NCBI Taxonomy" id="315405"/>
    <lineage>
        <taxon>Bacteria</taxon>
        <taxon>Bacillati</taxon>
        <taxon>Bacillota</taxon>
        <taxon>Bacilli</taxon>
        <taxon>Lactobacillales</taxon>
        <taxon>Streptococcaceae</taxon>
        <taxon>Streptococcus</taxon>
    </lineage>
</organism>
<dbReference type="PATRIC" id="fig|315405.11.peg.1732"/>
<protein>
    <submittedName>
        <fullName evidence="3">Uncharacterized protein</fullName>
    </submittedName>
</protein>
<evidence type="ECO:0000313" key="3">
    <source>
        <dbReference type="EMBL" id="KXU09196.1"/>
    </source>
</evidence>
<evidence type="ECO:0000313" key="4">
    <source>
        <dbReference type="Proteomes" id="UP000070198"/>
    </source>
</evidence>
<keyword evidence="1" id="KW-1133">Transmembrane helix</keyword>
<evidence type="ECO:0000313" key="5">
    <source>
        <dbReference type="Proteomes" id="UP000071927"/>
    </source>
</evidence>
<gene>
    <name evidence="2" type="ORF">SGADD02_01472</name>
    <name evidence="3" type="ORF">SGADD03_00980</name>
</gene>
<reference evidence="4 5" key="1">
    <citation type="submission" date="2016-01" db="EMBL/GenBank/DDBJ databases">
        <title>Highly variable Streptococcus oralis are common among viridans streptococci isolated from primates.</title>
        <authorList>
            <person name="Denapaite D."/>
            <person name="Rieger M."/>
            <person name="Koendgen S."/>
            <person name="Brueckner R."/>
            <person name="Ochigava I."/>
            <person name="Kappeler P."/>
            <person name="Maetz-Rensing K."/>
            <person name="Leendertz F."/>
            <person name="Hakenbeck R."/>
        </authorList>
    </citation>
    <scope>NUCLEOTIDE SEQUENCE [LARGE SCALE GENOMIC DNA]</scope>
    <source>
        <strain evidence="2 4">DD02</strain>
        <strain evidence="3 5">DD03</strain>
    </source>
</reference>
<feature type="transmembrane region" description="Helical" evidence="1">
    <location>
        <begin position="39"/>
        <end position="57"/>
    </location>
</feature>
<dbReference type="AlphaFoldDB" id="A0A139R3D5"/>
<proteinExistence type="predicted"/>
<feature type="transmembrane region" description="Helical" evidence="1">
    <location>
        <begin position="77"/>
        <end position="94"/>
    </location>
</feature>
<evidence type="ECO:0000313" key="2">
    <source>
        <dbReference type="EMBL" id="KXT67242.1"/>
    </source>
</evidence>